<dbReference type="EMBL" id="SPDS01000001">
    <property type="protein sequence ID" value="TFH55953.1"/>
    <property type="molecule type" value="Genomic_DNA"/>
</dbReference>
<proteinExistence type="predicted"/>
<evidence type="ECO:0000313" key="2">
    <source>
        <dbReference type="EMBL" id="TFH55953.1"/>
    </source>
</evidence>
<protein>
    <submittedName>
        <fullName evidence="2">Uncharacterized protein</fullName>
    </submittedName>
</protein>
<reference evidence="2 3" key="1">
    <citation type="submission" date="2019-03" db="EMBL/GenBank/DDBJ databases">
        <title>Glutamicibacter sp. LJH19 genome.</title>
        <authorList>
            <person name="Sinai Borker S."/>
            <person name="Kumar R."/>
        </authorList>
    </citation>
    <scope>NUCLEOTIDE SEQUENCE [LARGE SCALE GENOMIC DNA]</scope>
    <source>
        <strain evidence="2 3">LJH19</strain>
    </source>
</reference>
<sequence length="69" mass="7365">MGRGNAIQTGCSAPMNGGTKSLAWPGEQRGSLSIGAGEVPILQTRINNPLKHQQLVQFIAPLRGKKNLR</sequence>
<comment type="caution">
    <text evidence="2">The sequence shown here is derived from an EMBL/GenBank/DDBJ whole genome shotgun (WGS) entry which is preliminary data.</text>
</comment>
<dbReference type="AlphaFoldDB" id="A0A4Y8TY13"/>
<evidence type="ECO:0000313" key="3">
    <source>
        <dbReference type="Proteomes" id="UP000297638"/>
    </source>
</evidence>
<organism evidence="2 3">
    <name type="scientific">Glutamicibacter arilaitensis</name>
    <dbReference type="NCBI Taxonomy" id="256701"/>
    <lineage>
        <taxon>Bacteria</taxon>
        <taxon>Bacillati</taxon>
        <taxon>Actinomycetota</taxon>
        <taxon>Actinomycetes</taxon>
        <taxon>Micrococcales</taxon>
        <taxon>Micrococcaceae</taxon>
        <taxon>Glutamicibacter</taxon>
    </lineage>
</organism>
<feature type="compositionally biased region" description="Polar residues" evidence="1">
    <location>
        <begin position="1"/>
        <end position="11"/>
    </location>
</feature>
<name>A0A4Y8TY13_9MICC</name>
<feature type="region of interest" description="Disordered" evidence="1">
    <location>
        <begin position="1"/>
        <end position="26"/>
    </location>
</feature>
<gene>
    <name evidence="2" type="ORF">EXY26_02465</name>
</gene>
<evidence type="ECO:0000256" key="1">
    <source>
        <dbReference type="SAM" id="MobiDB-lite"/>
    </source>
</evidence>
<accession>A0A4Y8TY13</accession>
<dbReference type="Proteomes" id="UP000297638">
    <property type="component" value="Unassembled WGS sequence"/>
</dbReference>